<gene>
    <name evidence="7" type="ORF">OG814_10185</name>
</gene>
<evidence type="ECO:0000256" key="1">
    <source>
        <dbReference type="ARBA" id="ARBA00022598"/>
    </source>
</evidence>
<keyword evidence="1" id="KW-0436">Ligase</keyword>
<dbReference type="SUPFAM" id="SSF56059">
    <property type="entry name" value="Glutathione synthetase ATP-binding domain-like"/>
    <property type="match status" value="1"/>
</dbReference>
<dbReference type="RefSeq" id="WP_406082119.1">
    <property type="nucleotide sequence ID" value="NZ_CP108188.1"/>
</dbReference>
<evidence type="ECO:0000256" key="5">
    <source>
        <dbReference type="PROSITE-ProRule" id="PRU00409"/>
    </source>
</evidence>
<dbReference type="Gene3D" id="3.30.470.20">
    <property type="entry name" value="ATP-grasp fold, B domain"/>
    <property type="match status" value="1"/>
</dbReference>
<accession>A0ABZ1L5F0</accession>
<keyword evidence="3" id="KW-0658">Purine biosynthesis</keyword>
<protein>
    <submittedName>
        <fullName evidence="7">ATP-grasp domain-containing protein</fullName>
    </submittedName>
</protein>
<dbReference type="InterPro" id="IPR013815">
    <property type="entry name" value="ATP_grasp_subdomain_1"/>
</dbReference>
<evidence type="ECO:0000259" key="6">
    <source>
        <dbReference type="PROSITE" id="PS50975"/>
    </source>
</evidence>
<name>A0ABZ1L5F0_9ACTN</name>
<dbReference type="Pfam" id="PF02222">
    <property type="entry name" value="ATP-grasp"/>
    <property type="match status" value="1"/>
</dbReference>
<dbReference type="PANTHER" id="PTHR43585">
    <property type="entry name" value="FUMIPYRROLE BIOSYNTHESIS PROTEIN C"/>
    <property type="match status" value="1"/>
</dbReference>
<dbReference type="Proteomes" id="UP001622594">
    <property type="component" value="Chromosome"/>
</dbReference>
<feature type="domain" description="ATP-grasp" evidence="6">
    <location>
        <begin position="110"/>
        <end position="305"/>
    </location>
</feature>
<dbReference type="EMBL" id="CP108188">
    <property type="protein sequence ID" value="WTR69607.1"/>
    <property type="molecule type" value="Genomic_DNA"/>
</dbReference>
<keyword evidence="2 5" id="KW-0547">Nucleotide-binding</keyword>
<dbReference type="Gene3D" id="3.30.1490.20">
    <property type="entry name" value="ATP-grasp fold, A domain"/>
    <property type="match status" value="1"/>
</dbReference>
<dbReference type="InterPro" id="IPR003135">
    <property type="entry name" value="ATP-grasp_carboxylate-amine"/>
</dbReference>
<proteinExistence type="predicted"/>
<evidence type="ECO:0000313" key="7">
    <source>
        <dbReference type="EMBL" id="WTR69607.1"/>
    </source>
</evidence>
<dbReference type="Gene3D" id="3.40.50.20">
    <property type="match status" value="1"/>
</dbReference>
<dbReference type="InterPro" id="IPR040570">
    <property type="entry name" value="LAL_C2"/>
</dbReference>
<evidence type="ECO:0000313" key="8">
    <source>
        <dbReference type="Proteomes" id="UP001622594"/>
    </source>
</evidence>
<evidence type="ECO:0000256" key="2">
    <source>
        <dbReference type="ARBA" id="ARBA00022741"/>
    </source>
</evidence>
<keyword evidence="8" id="KW-1185">Reference proteome</keyword>
<evidence type="ECO:0000256" key="4">
    <source>
        <dbReference type="ARBA" id="ARBA00022840"/>
    </source>
</evidence>
<dbReference type="PANTHER" id="PTHR43585:SF2">
    <property type="entry name" value="ATP-GRASP ENZYME FSQD"/>
    <property type="match status" value="1"/>
</dbReference>
<dbReference type="InterPro" id="IPR011761">
    <property type="entry name" value="ATP-grasp"/>
</dbReference>
<dbReference type="InterPro" id="IPR052032">
    <property type="entry name" value="ATP-dep_AA_Ligase"/>
</dbReference>
<sequence>MNVLLVHVKKNLLPDRVRTAPEIGHLTVITEPGHAQRYGPEVDVRLIDDVQDPEALRLEVLRVLRERRIDRIFAPFELGQAQTGYVRTYFGIPGTGSEVAHAFSSKYAMKVLMSRAGLPVADFRAAHGLDQVAGAAAELGWPVVVKPMIGGGSIDVRVLGSAEEFEAFRASPEADPIRALRVPLVVEKFVEMTTEYHCDGLVVDGEVVFAASSRYLVPVLDHGATFGSMTLPAGDPVRARMEELHAGAVAALGLTDGVTHMEFFGTGDGLVAGEIACRPAGGGIPDALALHTGVDVWQSCLLLALGLDPKPDRVPEQGVTAHCYLPLTPGRIVSMTGAEELLALPSVVDVKMLRQVGETVPERLNSAAASGLVFLRADTAEQAEEAVAHVYETFRIEIEAAQQ</sequence>
<keyword evidence="4 5" id="KW-0067">ATP-binding</keyword>
<evidence type="ECO:0000256" key="3">
    <source>
        <dbReference type="ARBA" id="ARBA00022755"/>
    </source>
</evidence>
<dbReference type="Pfam" id="PF18603">
    <property type="entry name" value="LAL_C2"/>
    <property type="match status" value="1"/>
</dbReference>
<dbReference type="PROSITE" id="PS50975">
    <property type="entry name" value="ATP_GRASP"/>
    <property type="match status" value="1"/>
</dbReference>
<reference evidence="7 8" key="1">
    <citation type="submission" date="2022-10" db="EMBL/GenBank/DDBJ databases">
        <title>The complete genomes of actinobacterial strains from the NBC collection.</title>
        <authorList>
            <person name="Joergensen T.S."/>
            <person name="Alvarez Arevalo M."/>
            <person name="Sterndorff E.B."/>
            <person name="Faurdal D."/>
            <person name="Vuksanovic O."/>
            <person name="Mourched A.-S."/>
            <person name="Charusanti P."/>
            <person name="Shaw S."/>
            <person name="Blin K."/>
            <person name="Weber T."/>
        </authorList>
    </citation>
    <scope>NUCLEOTIDE SEQUENCE [LARGE SCALE GENOMIC DNA]</scope>
    <source>
        <strain evidence="7 8">NBC_00123</strain>
    </source>
</reference>
<organism evidence="7 8">
    <name type="scientific">Streptomyces zaomyceticus</name>
    <dbReference type="NCBI Taxonomy" id="68286"/>
    <lineage>
        <taxon>Bacteria</taxon>
        <taxon>Bacillati</taxon>
        <taxon>Actinomycetota</taxon>
        <taxon>Actinomycetes</taxon>
        <taxon>Kitasatosporales</taxon>
        <taxon>Streptomycetaceae</taxon>
        <taxon>Streptomyces</taxon>
    </lineage>
</organism>